<evidence type="ECO:0000313" key="2">
    <source>
        <dbReference type="Proteomes" id="UP001163835"/>
    </source>
</evidence>
<sequence>MVALAVGATTLAGGFGISIYSTYLDLRYMWIEHKLARAAELLAKVEARRAAADRRCEYLEKFTSRSRQMTVEIERLQAIRMELVRVFDFNQLPTACAVTDDEDPAFEGYDVVLQKKETMRKIQEWKALERHLDVEMEWWHKEAEPEFQRRRAAQVLGIFMNRAAGRRSVVNKVAYPRQNRIRSRLQRQVKRIFEVRIPNANLAKAYQGTLDNQLTETLITRSTQPYRRKHIIIHVCVESILNSFVVRMIVHSRAVHVAPNIAELAILYNKEVRGLVPSGNGRLEVINVMGSKGGRKR</sequence>
<organism evidence="1 2">
    <name type="scientific">Lentinula aff. lateritia</name>
    <dbReference type="NCBI Taxonomy" id="2804960"/>
    <lineage>
        <taxon>Eukaryota</taxon>
        <taxon>Fungi</taxon>
        <taxon>Dikarya</taxon>
        <taxon>Basidiomycota</taxon>
        <taxon>Agaricomycotina</taxon>
        <taxon>Agaricomycetes</taxon>
        <taxon>Agaricomycetidae</taxon>
        <taxon>Agaricales</taxon>
        <taxon>Marasmiineae</taxon>
        <taxon>Omphalotaceae</taxon>
        <taxon>Lentinula</taxon>
    </lineage>
</organism>
<name>A0ACC1TXM9_9AGAR</name>
<dbReference type="EMBL" id="MU795164">
    <property type="protein sequence ID" value="KAJ3809332.1"/>
    <property type="molecule type" value="Genomic_DNA"/>
</dbReference>
<comment type="caution">
    <text evidence="1">The sequence shown here is derived from an EMBL/GenBank/DDBJ whole genome shotgun (WGS) entry which is preliminary data.</text>
</comment>
<dbReference type="Proteomes" id="UP001163835">
    <property type="component" value="Unassembled WGS sequence"/>
</dbReference>
<reference evidence="1" key="1">
    <citation type="submission" date="2022-09" db="EMBL/GenBank/DDBJ databases">
        <title>A Global Phylogenomic Analysis of the Shiitake Genus Lentinula.</title>
        <authorList>
            <consortium name="DOE Joint Genome Institute"/>
            <person name="Sierra-Patev S."/>
            <person name="Min B."/>
            <person name="Naranjo-Ortiz M."/>
            <person name="Looney B."/>
            <person name="Konkel Z."/>
            <person name="Slot J.C."/>
            <person name="Sakamoto Y."/>
            <person name="Steenwyk J.L."/>
            <person name="Rokas A."/>
            <person name="Carro J."/>
            <person name="Camarero S."/>
            <person name="Ferreira P."/>
            <person name="Molpeceres G."/>
            <person name="Ruiz-Duenas F.J."/>
            <person name="Serrano A."/>
            <person name="Henrissat B."/>
            <person name="Drula E."/>
            <person name="Hughes K.W."/>
            <person name="Mata J.L."/>
            <person name="Ishikawa N.K."/>
            <person name="Vargas-Isla R."/>
            <person name="Ushijima S."/>
            <person name="Smith C.A."/>
            <person name="Ahrendt S."/>
            <person name="Andreopoulos W."/>
            <person name="He G."/>
            <person name="Labutti K."/>
            <person name="Lipzen A."/>
            <person name="Ng V."/>
            <person name="Riley R."/>
            <person name="Sandor L."/>
            <person name="Barry K."/>
            <person name="Martinez A.T."/>
            <person name="Xiao Y."/>
            <person name="Gibbons J.G."/>
            <person name="Terashima K."/>
            <person name="Grigoriev I.V."/>
            <person name="Hibbett D.S."/>
        </authorList>
    </citation>
    <scope>NUCLEOTIDE SEQUENCE</scope>
    <source>
        <strain evidence="1">TMI1499</strain>
    </source>
</reference>
<gene>
    <name evidence="1" type="ORF">F5876DRAFT_66553</name>
</gene>
<accession>A0ACC1TXM9</accession>
<proteinExistence type="predicted"/>
<keyword evidence="2" id="KW-1185">Reference proteome</keyword>
<evidence type="ECO:0000313" key="1">
    <source>
        <dbReference type="EMBL" id="KAJ3809332.1"/>
    </source>
</evidence>
<protein>
    <submittedName>
        <fullName evidence="1">Uncharacterized protein</fullName>
    </submittedName>
</protein>